<reference evidence="1 2" key="1">
    <citation type="submission" date="2019-01" db="EMBL/GenBank/DDBJ databases">
        <title>Sequencing the genomes of 1000 actinobacteria strains.</title>
        <authorList>
            <person name="Klenk H.-P."/>
        </authorList>
    </citation>
    <scope>NUCLEOTIDE SEQUENCE [LARGE SCALE GENOMIC DNA]</scope>
    <source>
        <strain evidence="1 2">DSM 43925</strain>
    </source>
</reference>
<evidence type="ECO:0000313" key="1">
    <source>
        <dbReference type="EMBL" id="RVX46725.1"/>
    </source>
</evidence>
<comment type="caution">
    <text evidence="1">The sequence shown here is derived from an EMBL/GenBank/DDBJ whole genome shotgun (WGS) entry which is preliminary data.</text>
</comment>
<accession>A0A438MM88</accession>
<keyword evidence="2" id="KW-1185">Reference proteome</keyword>
<dbReference type="Proteomes" id="UP000284824">
    <property type="component" value="Unassembled WGS sequence"/>
</dbReference>
<organism evidence="1 2">
    <name type="scientific">Nonomuraea polychroma</name>
    <dbReference type="NCBI Taxonomy" id="46176"/>
    <lineage>
        <taxon>Bacteria</taxon>
        <taxon>Bacillati</taxon>
        <taxon>Actinomycetota</taxon>
        <taxon>Actinomycetes</taxon>
        <taxon>Streptosporangiales</taxon>
        <taxon>Streptosporangiaceae</taxon>
        <taxon>Nonomuraea</taxon>
    </lineage>
</organism>
<evidence type="ECO:0000313" key="2">
    <source>
        <dbReference type="Proteomes" id="UP000284824"/>
    </source>
</evidence>
<dbReference type="EMBL" id="SAUN01000001">
    <property type="protein sequence ID" value="RVX46725.1"/>
    <property type="molecule type" value="Genomic_DNA"/>
</dbReference>
<sequence length="75" mass="8773">MVNGRELPHWHMVTRKEDGSWEYEDTISFAMSPEELDQELAELESGYCDCRGGRLHMEWLDGDEAKSITNEHFPE</sequence>
<proteinExistence type="predicted"/>
<protein>
    <submittedName>
        <fullName evidence="1">Uncharacterized protein</fullName>
    </submittedName>
</protein>
<dbReference type="AlphaFoldDB" id="A0A438MM88"/>
<gene>
    <name evidence="1" type="ORF">EDD27_9625</name>
</gene>
<name>A0A438MM88_9ACTN</name>